<evidence type="ECO:0000256" key="9">
    <source>
        <dbReference type="ARBA" id="ARBA00035611"/>
    </source>
</evidence>
<evidence type="ECO:0000256" key="3">
    <source>
        <dbReference type="ARBA" id="ARBA00022475"/>
    </source>
</evidence>
<feature type="transmembrane region" description="Helical" evidence="11">
    <location>
        <begin position="250"/>
        <end position="267"/>
    </location>
</feature>
<dbReference type="EMBL" id="VFYP01000002">
    <property type="protein sequence ID" value="TPP07190.1"/>
    <property type="molecule type" value="Genomic_DNA"/>
</dbReference>
<dbReference type="AlphaFoldDB" id="A0A504U0N6"/>
<proteinExistence type="predicted"/>
<gene>
    <name evidence="12" type="ORF">FJQ55_16210</name>
</gene>
<dbReference type="PANTHER" id="PTHR32196:SF32">
    <property type="entry name" value="XYLOSE TRANSPORT SYSTEM PERMEASE PROTEIN XYLH"/>
    <property type="match status" value="1"/>
</dbReference>
<comment type="function">
    <text evidence="9">Part of the binding-protein-dependent transport system for D-xylose. Probably responsible for the translocation of the substrate across the membrane.</text>
</comment>
<feature type="transmembrane region" description="Helical" evidence="11">
    <location>
        <begin position="80"/>
        <end position="98"/>
    </location>
</feature>
<feature type="transmembrane region" description="Helical" evidence="11">
    <location>
        <begin position="335"/>
        <end position="363"/>
    </location>
</feature>
<evidence type="ECO:0000256" key="8">
    <source>
        <dbReference type="ARBA" id="ARBA00023136"/>
    </source>
</evidence>
<dbReference type="PANTHER" id="PTHR32196">
    <property type="entry name" value="ABC TRANSPORTER PERMEASE PROTEIN YPHD-RELATED-RELATED"/>
    <property type="match status" value="1"/>
</dbReference>
<feature type="transmembrane region" description="Helical" evidence="11">
    <location>
        <begin position="25"/>
        <end position="46"/>
    </location>
</feature>
<dbReference type="RefSeq" id="WP_062282000.1">
    <property type="nucleotide sequence ID" value="NZ_VFYP01000002.1"/>
</dbReference>
<dbReference type="Proteomes" id="UP000316429">
    <property type="component" value="Unassembled WGS sequence"/>
</dbReference>
<dbReference type="GO" id="GO:0022857">
    <property type="term" value="F:transmembrane transporter activity"/>
    <property type="evidence" value="ECO:0007669"/>
    <property type="project" value="InterPro"/>
</dbReference>
<evidence type="ECO:0000256" key="4">
    <source>
        <dbReference type="ARBA" id="ARBA00022519"/>
    </source>
</evidence>
<dbReference type="NCBIfam" id="NF040906">
    <property type="entry name" value="GguB"/>
    <property type="match status" value="1"/>
</dbReference>
<feature type="transmembrane region" description="Helical" evidence="11">
    <location>
        <begin position="186"/>
        <end position="204"/>
    </location>
</feature>
<keyword evidence="3" id="KW-1003">Cell membrane</keyword>
<dbReference type="OrthoDB" id="7284468at2"/>
<evidence type="ECO:0000256" key="7">
    <source>
        <dbReference type="ARBA" id="ARBA00022989"/>
    </source>
</evidence>
<evidence type="ECO:0000313" key="13">
    <source>
        <dbReference type="Proteomes" id="UP000316429"/>
    </source>
</evidence>
<sequence length="403" mass="42699">MAIDTRTETPKVSVGDYLRKNIREYGLLLALVVIMVLFQVLTGGVLFRPVNITNLVLQNSFIVIMALGMLLIIVAGHIDLSVGSIVAFIGGISAIMLVKWGWHFALVVPLCLVLGAAMGAAQGYWVAYQKIPSFIVTLAGMLVFRGLTYVALGGRPIGPFPKEFTLLSTGFIPDFLPLTDTAVTGIANHVAIIAVVALVALAIYSGMKNRRLNDEHGSENEPFVFFVAQMGIISAVAIFLGYQLATYRGLPNVLVVMGILIALYSFVTSRTTIGRRIYALGGNEKAAKLSGINTERLVFLTFVNMGVLAALAGMIIAARLNSATPKAGVGFELDVIAACFIGGASASGGVGKITGAVIGAFIMGVMNNGMSIMGIGIDYQQLIKGLVLLAAVFFDVYNKNKAV</sequence>
<accession>A0A504U0N6</accession>
<comment type="caution">
    <text evidence="12">The sequence shown here is derived from an EMBL/GenBank/DDBJ whole genome shotgun (WGS) entry which is preliminary data.</text>
</comment>
<dbReference type="GO" id="GO:0005886">
    <property type="term" value="C:plasma membrane"/>
    <property type="evidence" value="ECO:0007669"/>
    <property type="project" value="UniProtKB-SubCell"/>
</dbReference>
<evidence type="ECO:0000256" key="10">
    <source>
        <dbReference type="ARBA" id="ARBA00035686"/>
    </source>
</evidence>
<organism evidence="12 13">
    <name type="scientific">Rhizobium glycinendophyticum</name>
    <dbReference type="NCBI Taxonomy" id="2589807"/>
    <lineage>
        <taxon>Bacteria</taxon>
        <taxon>Pseudomonadati</taxon>
        <taxon>Pseudomonadota</taxon>
        <taxon>Alphaproteobacteria</taxon>
        <taxon>Hyphomicrobiales</taxon>
        <taxon>Rhizobiaceae</taxon>
        <taxon>Rhizobium/Agrobacterium group</taxon>
        <taxon>Rhizobium</taxon>
    </lineage>
</organism>
<feature type="transmembrane region" description="Helical" evidence="11">
    <location>
        <begin position="134"/>
        <end position="152"/>
    </location>
</feature>
<keyword evidence="13" id="KW-1185">Reference proteome</keyword>
<keyword evidence="2" id="KW-0813">Transport</keyword>
<dbReference type="InterPro" id="IPR001851">
    <property type="entry name" value="ABC_transp_permease"/>
</dbReference>
<comment type="subcellular location">
    <subcellularLocation>
        <location evidence="1">Cell membrane</location>
        <topology evidence="1">Multi-pass membrane protein</topology>
    </subcellularLocation>
</comment>
<feature type="transmembrane region" description="Helical" evidence="11">
    <location>
        <begin position="52"/>
        <end position="73"/>
    </location>
</feature>
<reference evidence="12 13" key="1">
    <citation type="submission" date="2019-06" db="EMBL/GenBank/DDBJ databases">
        <title>Rhizobium sp. CL12 isolated from roots of soybean.</title>
        <authorList>
            <person name="Wang C."/>
        </authorList>
    </citation>
    <scope>NUCLEOTIDE SEQUENCE [LARGE SCALE GENOMIC DNA]</scope>
    <source>
        <strain evidence="12 13">CL12</strain>
    </source>
</reference>
<dbReference type="CDD" id="cd06579">
    <property type="entry name" value="TM_PBP1_transp_AraH_like"/>
    <property type="match status" value="1"/>
</dbReference>
<evidence type="ECO:0000256" key="6">
    <source>
        <dbReference type="ARBA" id="ARBA00022692"/>
    </source>
</evidence>
<feature type="transmembrane region" description="Helical" evidence="11">
    <location>
        <begin position="297"/>
        <end position="320"/>
    </location>
</feature>
<keyword evidence="7 11" id="KW-1133">Transmembrane helix</keyword>
<name>A0A504U0N6_9HYPH</name>
<evidence type="ECO:0000256" key="1">
    <source>
        <dbReference type="ARBA" id="ARBA00004651"/>
    </source>
</evidence>
<keyword evidence="4" id="KW-0997">Cell inner membrane</keyword>
<keyword evidence="8 11" id="KW-0472">Membrane</keyword>
<evidence type="ECO:0000256" key="11">
    <source>
        <dbReference type="SAM" id="Phobius"/>
    </source>
</evidence>
<dbReference type="Pfam" id="PF02653">
    <property type="entry name" value="BPD_transp_2"/>
    <property type="match status" value="1"/>
</dbReference>
<feature type="transmembrane region" description="Helical" evidence="11">
    <location>
        <begin position="224"/>
        <end position="244"/>
    </location>
</feature>
<evidence type="ECO:0000313" key="12">
    <source>
        <dbReference type="EMBL" id="TPP07190.1"/>
    </source>
</evidence>
<evidence type="ECO:0000256" key="2">
    <source>
        <dbReference type="ARBA" id="ARBA00022448"/>
    </source>
</evidence>
<keyword evidence="5" id="KW-0762">Sugar transport</keyword>
<feature type="transmembrane region" description="Helical" evidence="11">
    <location>
        <begin position="104"/>
        <end position="127"/>
    </location>
</feature>
<keyword evidence="6 11" id="KW-0812">Transmembrane</keyword>
<protein>
    <recommendedName>
        <fullName evidence="10">Xylose transport system permease protein XylH</fullName>
    </recommendedName>
</protein>
<evidence type="ECO:0000256" key="5">
    <source>
        <dbReference type="ARBA" id="ARBA00022597"/>
    </source>
</evidence>